<comment type="pathway">
    <text evidence="3">Amino-acid biosynthesis; ergothioneine biosynthesis.</text>
</comment>
<name>A0A1M6LV73_REIAG</name>
<sequence length="437" mass="51654">MYRTKTIPTIQASNPKFAKDSLLSHLKEKYLQIRAQSEKICQPLHLEDYVVQPVVDVSPPKWHLGHTTWFFEKMLLEAFSKDYCVYHPEYNYVFNSYYESIGKRVLRTNRGNLTRPSVADVYKYRAFVDQQMLNFFDTRETLSAEEKTIIEIGLQHEQQHQELLLYDIKYILGTNPLFPAYQTSPKLQIETAPKPLGFLNVPAGNYTIGHEGDRFSFDNEHGRHQVYLHDYRIGDRLITNREYLDFIKDGGYRNFTYWYAEAWDWVQREDKQAPFHWHFIEDCWHSYTLEGLQPINLNEPVSHISQYEAAAFANWKGMRLPTEFEWEVACLLHQPTIPENSNFVNQENHRPLPATEGNYQFYGDLWEWTNSAYLPYPYYKTEAGPLGEYNGKFMISQMVLRGGSYATPKDHIRPTYRNFFHPHLNWLFSGIRLAQHA</sequence>
<dbReference type="STRING" id="156994.SAMN04488028_1011108"/>
<gene>
    <name evidence="6" type="ORF">SAMN04488028_1011108</name>
</gene>
<feature type="domain" description="Sulfatase-modifying factor enzyme-like" evidence="4">
    <location>
        <begin position="199"/>
        <end position="434"/>
    </location>
</feature>
<dbReference type="InterPro" id="IPR024775">
    <property type="entry name" value="DinB-like"/>
</dbReference>
<dbReference type="InterPro" id="IPR051043">
    <property type="entry name" value="Sulfatase_Mod_Factor_Kinase"/>
</dbReference>
<dbReference type="EMBL" id="FRAA01000001">
    <property type="protein sequence ID" value="SHJ75074.1"/>
    <property type="molecule type" value="Genomic_DNA"/>
</dbReference>
<proteinExistence type="predicted"/>
<dbReference type="RefSeq" id="WP_245816801.1">
    <property type="nucleotide sequence ID" value="NZ_FRAA01000001.1"/>
</dbReference>
<dbReference type="InterPro" id="IPR017806">
    <property type="entry name" value="EgtB"/>
</dbReference>
<dbReference type="PANTHER" id="PTHR23150">
    <property type="entry name" value="SULFATASE MODIFYING FACTOR 1, 2"/>
    <property type="match status" value="1"/>
</dbReference>
<dbReference type="GO" id="GO:0052699">
    <property type="term" value="P:ergothioneine biosynthetic process"/>
    <property type="evidence" value="ECO:0007669"/>
    <property type="project" value="InterPro"/>
</dbReference>
<dbReference type="Pfam" id="PF03781">
    <property type="entry name" value="FGE-sulfatase"/>
    <property type="match status" value="1"/>
</dbReference>
<keyword evidence="2" id="KW-0408">Iron</keyword>
<reference evidence="7" key="1">
    <citation type="submission" date="2016-11" db="EMBL/GenBank/DDBJ databases">
        <authorList>
            <person name="Varghese N."/>
            <person name="Submissions S."/>
        </authorList>
    </citation>
    <scope>NUCLEOTIDE SEQUENCE [LARGE SCALE GENOMIC DNA]</scope>
    <source>
        <strain evidence="7">DSM 26134</strain>
    </source>
</reference>
<evidence type="ECO:0000313" key="6">
    <source>
        <dbReference type="EMBL" id="SHJ75074.1"/>
    </source>
</evidence>
<dbReference type="AlphaFoldDB" id="A0A1M6LV73"/>
<dbReference type="Gene3D" id="3.90.1580.10">
    <property type="entry name" value="paralog of FGE (formylglycine-generating enzyme)"/>
    <property type="match status" value="1"/>
</dbReference>
<accession>A0A1M6LV73</accession>
<evidence type="ECO:0000256" key="2">
    <source>
        <dbReference type="ARBA" id="ARBA00023004"/>
    </source>
</evidence>
<evidence type="ECO:0000256" key="1">
    <source>
        <dbReference type="ARBA" id="ARBA00023002"/>
    </source>
</evidence>
<dbReference type="PANTHER" id="PTHR23150:SF36">
    <property type="entry name" value="HERCYNINE OXYGENASE"/>
    <property type="match status" value="1"/>
</dbReference>
<organism evidence="6 7">
    <name type="scientific">Reichenbachiella agariperforans</name>
    <dbReference type="NCBI Taxonomy" id="156994"/>
    <lineage>
        <taxon>Bacteria</taxon>
        <taxon>Pseudomonadati</taxon>
        <taxon>Bacteroidota</taxon>
        <taxon>Cytophagia</taxon>
        <taxon>Cytophagales</taxon>
        <taxon>Reichenbachiellaceae</taxon>
        <taxon>Reichenbachiella</taxon>
    </lineage>
</organism>
<evidence type="ECO:0000259" key="4">
    <source>
        <dbReference type="Pfam" id="PF03781"/>
    </source>
</evidence>
<feature type="domain" description="DinB-like" evidence="5">
    <location>
        <begin position="32"/>
        <end position="162"/>
    </location>
</feature>
<protein>
    <submittedName>
        <fullName evidence="6">Ergothioneine biosynthesis protein EgtB</fullName>
    </submittedName>
</protein>
<dbReference type="InterPro" id="IPR016187">
    <property type="entry name" value="CTDL_fold"/>
</dbReference>
<evidence type="ECO:0000313" key="7">
    <source>
        <dbReference type="Proteomes" id="UP000184474"/>
    </source>
</evidence>
<dbReference type="InterPro" id="IPR042095">
    <property type="entry name" value="SUMF_sf"/>
</dbReference>
<dbReference type="Pfam" id="PF12867">
    <property type="entry name" value="DinB_2"/>
    <property type="match status" value="1"/>
</dbReference>
<dbReference type="NCBIfam" id="TIGR03440">
    <property type="entry name" value="egtB_TIGR03440"/>
    <property type="match status" value="1"/>
</dbReference>
<dbReference type="Proteomes" id="UP000184474">
    <property type="component" value="Unassembled WGS sequence"/>
</dbReference>
<dbReference type="InterPro" id="IPR005532">
    <property type="entry name" value="SUMF_dom"/>
</dbReference>
<evidence type="ECO:0000256" key="3">
    <source>
        <dbReference type="ARBA" id="ARBA00037882"/>
    </source>
</evidence>
<evidence type="ECO:0000259" key="5">
    <source>
        <dbReference type="Pfam" id="PF12867"/>
    </source>
</evidence>
<dbReference type="SUPFAM" id="SSF56436">
    <property type="entry name" value="C-type lectin-like"/>
    <property type="match status" value="1"/>
</dbReference>
<keyword evidence="7" id="KW-1185">Reference proteome</keyword>
<keyword evidence="1" id="KW-0560">Oxidoreductase</keyword>